<dbReference type="CDD" id="cd00082">
    <property type="entry name" value="HisKA"/>
    <property type="match status" value="1"/>
</dbReference>
<evidence type="ECO:0000256" key="3">
    <source>
        <dbReference type="ARBA" id="ARBA00022553"/>
    </source>
</evidence>
<feature type="domain" description="Histidine kinase" evidence="11">
    <location>
        <begin position="443"/>
        <end position="656"/>
    </location>
</feature>
<keyword evidence="3 7" id="KW-0597">Phosphoprotein</keyword>
<dbReference type="SUPFAM" id="SSF48452">
    <property type="entry name" value="TPR-like"/>
    <property type="match status" value="2"/>
</dbReference>
<reference evidence="13 14" key="1">
    <citation type="submission" date="2020-11" db="EMBL/GenBank/DDBJ databases">
        <title>Winogradskyella marina sp. nov., isolated from marine sediment.</title>
        <authorList>
            <person name="Bo J."/>
            <person name="Wang S."/>
            <person name="Song X."/>
            <person name="Du Z."/>
        </authorList>
    </citation>
    <scope>NUCLEOTIDE SEQUENCE [LARGE SCALE GENOMIC DNA]</scope>
    <source>
        <strain evidence="13 14">F6397</strain>
    </source>
</reference>
<dbReference type="Proteomes" id="UP000611215">
    <property type="component" value="Unassembled WGS sequence"/>
</dbReference>
<dbReference type="InterPro" id="IPR036097">
    <property type="entry name" value="HisK_dim/P_sf"/>
</dbReference>
<comment type="catalytic activity">
    <reaction evidence="1">
        <text>ATP + protein L-histidine = ADP + protein N-phospho-L-histidine.</text>
        <dbReference type="EC" id="2.7.13.3"/>
    </reaction>
</comment>
<dbReference type="Gene3D" id="3.40.50.2300">
    <property type="match status" value="1"/>
</dbReference>
<proteinExistence type="predicted"/>
<feature type="domain" description="HTH araC/xylS-type" evidence="10">
    <location>
        <begin position="844"/>
        <end position="943"/>
    </location>
</feature>
<dbReference type="SMART" id="SM00028">
    <property type="entry name" value="TPR"/>
    <property type="match status" value="5"/>
</dbReference>
<keyword evidence="14" id="KW-1185">Reference proteome</keyword>
<dbReference type="InterPro" id="IPR004358">
    <property type="entry name" value="Sig_transdc_His_kin-like_C"/>
</dbReference>
<sequence>MSDSLHITTLIEAADKESDTILQLEKFEKILALSKENKFNYGIFLIHSKIGNWKKRKYNTDSTISQYKKGIKDLSTSSIYNYYLHELIGLEYTKSGIYDSALVYFNKSINFSNRIDLTGRSHMSIGNMWLQKYDYSNAFKSYTTADSIFEKSPKFVISKKRAQVNNYLGFCVRKTHGDETALEYFNTAKTLYKELNNTFGVQEVNIAISQVETALGNYDNALILLNESVDYHQKHAPEVNSYSYGVIVRGFLLVKMNRIKDAEKDYKLYYDLAVNSKNRFYQIRGLVYLGDFYVNINQFQKAIDYFKSAIKECKAINDFSKELQITEKLIEVYRKNNDLSLALEAYDNYIDIQKKVDEKSIKEKTFELEAKYQTEKKEQEIALLKSQNEIVEQQKKNQQNVMLGGIGITTIAGLFMFFLYRNRQKTNTKLKELDALKSNFFTNISHEFRTPLTLISSPIEDMLSDETISDKKRYQFTVAKQNSERLLELVNQILDLSKIDAGHLKLHLQKGNVLQLISALSHSFSYYAEQKNIAYQIDVSQSKAAVWYDKDVVEKITINLLSNALKYTPHNGMVSCRAHLENKRLFLTVTNSGKGLTSYELKNIFERFYQTNEQNQGSGIGLSLVKELVDLHNGTIEVHSVANEETSFSLTLSIDKNSFKKDTTLVTSHNEIENSIPSFVSVSMEDDDEFQDSDLPILLIVEDNDDLRNLLKQSFESNYNVLTASNGQIGVELALEHIPDLVISDIMMPEKDGITLTEELKTDERSAHIPIVLLTAKAEVESQFKGIDTGADDYITKPFDKKLLALKVEKLIESRRQLQARYSQELVLLPKDVAFTNLDEQFLEKVQLTLNDSLIDPSFNVTEFSEAVGMSRMQLHRKIKALTGLSASEFIRSQRLKLATEFLKSSDINMSQVGYSVGFNDHSYFAKCFKELYGCSPTEYANKHS</sequence>
<feature type="repeat" description="TPR" evidence="8">
    <location>
        <begin position="283"/>
        <end position="316"/>
    </location>
</feature>
<dbReference type="InterPro" id="IPR011006">
    <property type="entry name" value="CheY-like_superfamily"/>
</dbReference>
<dbReference type="Gene3D" id="1.25.40.10">
    <property type="entry name" value="Tetratricopeptide repeat domain"/>
    <property type="match status" value="2"/>
</dbReference>
<dbReference type="SUPFAM" id="SSF46689">
    <property type="entry name" value="Homeodomain-like"/>
    <property type="match status" value="1"/>
</dbReference>
<dbReference type="InterPro" id="IPR011990">
    <property type="entry name" value="TPR-like_helical_dom_sf"/>
</dbReference>
<name>A0ABS0EK89_9FLAO</name>
<dbReference type="SUPFAM" id="SSF47384">
    <property type="entry name" value="Homodimeric domain of signal transducing histidine kinase"/>
    <property type="match status" value="1"/>
</dbReference>
<dbReference type="EC" id="2.7.13.3" evidence="2"/>
<feature type="domain" description="Response regulatory" evidence="12">
    <location>
        <begin position="697"/>
        <end position="812"/>
    </location>
</feature>
<evidence type="ECO:0000256" key="2">
    <source>
        <dbReference type="ARBA" id="ARBA00012438"/>
    </source>
</evidence>
<evidence type="ECO:0000313" key="13">
    <source>
        <dbReference type="EMBL" id="MBF8150874.1"/>
    </source>
</evidence>
<dbReference type="InterPro" id="IPR003661">
    <property type="entry name" value="HisK_dim/P_dom"/>
</dbReference>
<organism evidence="13 14">
    <name type="scientific">Winogradskyella marina</name>
    <dbReference type="NCBI Taxonomy" id="2785530"/>
    <lineage>
        <taxon>Bacteria</taxon>
        <taxon>Pseudomonadati</taxon>
        <taxon>Bacteroidota</taxon>
        <taxon>Flavobacteriia</taxon>
        <taxon>Flavobacteriales</taxon>
        <taxon>Flavobacteriaceae</taxon>
        <taxon>Winogradskyella</taxon>
    </lineage>
</organism>
<dbReference type="PRINTS" id="PR00344">
    <property type="entry name" value="BCTRLSENSOR"/>
</dbReference>
<dbReference type="Pfam" id="PF12833">
    <property type="entry name" value="HTH_18"/>
    <property type="match status" value="1"/>
</dbReference>
<evidence type="ECO:0000256" key="8">
    <source>
        <dbReference type="PROSITE-ProRule" id="PRU00339"/>
    </source>
</evidence>
<dbReference type="PANTHER" id="PTHR43547:SF2">
    <property type="entry name" value="HYBRID SIGNAL TRANSDUCTION HISTIDINE KINASE C"/>
    <property type="match status" value="1"/>
</dbReference>
<dbReference type="PANTHER" id="PTHR43547">
    <property type="entry name" value="TWO-COMPONENT HISTIDINE KINASE"/>
    <property type="match status" value="1"/>
</dbReference>
<evidence type="ECO:0000259" key="12">
    <source>
        <dbReference type="PROSITE" id="PS50110"/>
    </source>
</evidence>
<dbReference type="Pfam" id="PF00512">
    <property type="entry name" value="HisKA"/>
    <property type="match status" value="1"/>
</dbReference>
<dbReference type="PROSITE" id="PS01124">
    <property type="entry name" value="HTH_ARAC_FAMILY_2"/>
    <property type="match status" value="1"/>
</dbReference>
<feature type="coiled-coil region" evidence="9">
    <location>
        <begin position="374"/>
        <end position="401"/>
    </location>
</feature>
<protein>
    <recommendedName>
        <fullName evidence="2">histidine kinase</fullName>
        <ecNumber evidence="2">2.7.13.3</ecNumber>
    </recommendedName>
</protein>
<dbReference type="SMART" id="SM00387">
    <property type="entry name" value="HATPase_c"/>
    <property type="match status" value="1"/>
</dbReference>
<dbReference type="InterPro" id="IPR003594">
    <property type="entry name" value="HATPase_dom"/>
</dbReference>
<dbReference type="Pfam" id="PF00072">
    <property type="entry name" value="Response_reg"/>
    <property type="match status" value="1"/>
</dbReference>
<dbReference type="InterPro" id="IPR018060">
    <property type="entry name" value="HTH_AraC"/>
</dbReference>
<dbReference type="InterPro" id="IPR005467">
    <property type="entry name" value="His_kinase_dom"/>
</dbReference>
<feature type="modified residue" description="4-aspartylphosphate" evidence="7">
    <location>
        <position position="745"/>
    </location>
</feature>
<keyword evidence="5" id="KW-0238">DNA-binding</keyword>
<dbReference type="SMART" id="SM00388">
    <property type="entry name" value="HisKA"/>
    <property type="match status" value="1"/>
</dbReference>
<dbReference type="CDD" id="cd17574">
    <property type="entry name" value="REC_OmpR"/>
    <property type="match status" value="1"/>
</dbReference>
<keyword evidence="4" id="KW-0805">Transcription regulation</keyword>
<dbReference type="RefSeq" id="WP_195872134.1">
    <property type="nucleotide sequence ID" value="NZ_JADOET010000012.1"/>
</dbReference>
<evidence type="ECO:0000259" key="10">
    <source>
        <dbReference type="PROSITE" id="PS01124"/>
    </source>
</evidence>
<dbReference type="SUPFAM" id="SSF52172">
    <property type="entry name" value="CheY-like"/>
    <property type="match status" value="1"/>
</dbReference>
<dbReference type="InterPro" id="IPR019734">
    <property type="entry name" value="TPR_rpt"/>
</dbReference>
<dbReference type="InterPro" id="IPR009057">
    <property type="entry name" value="Homeodomain-like_sf"/>
</dbReference>
<dbReference type="PROSITE" id="PS50005">
    <property type="entry name" value="TPR"/>
    <property type="match status" value="1"/>
</dbReference>
<gene>
    <name evidence="13" type="ORF">ITJ86_13255</name>
</gene>
<dbReference type="Gene3D" id="3.30.565.10">
    <property type="entry name" value="Histidine kinase-like ATPase, C-terminal domain"/>
    <property type="match status" value="1"/>
</dbReference>
<dbReference type="PROSITE" id="PS50110">
    <property type="entry name" value="RESPONSE_REGULATORY"/>
    <property type="match status" value="1"/>
</dbReference>
<dbReference type="SUPFAM" id="SSF55874">
    <property type="entry name" value="ATPase domain of HSP90 chaperone/DNA topoisomerase II/histidine kinase"/>
    <property type="match status" value="1"/>
</dbReference>
<dbReference type="InterPro" id="IPR036890">
    <property type="entry name" value="HATPase_C_sf"/>
</dbReference>
<keyword evidence="8" id="KW-0802">TPR repeat</keyword>
<dbReference type="Pfam" id="PF02518">
    <property type="entry name" value="HATPase_c"/>
    <property type="match status" value="1"/>
</dbReference>
<dbReference type="PROSITE" id="PS50109">
    <property type="entry name" value="HIS_KIN"/>
    <property type="match status" value="1"/>
</dbReference>
<evidence type="ECO:0000256" key="4">
    <source>
        <dbReference type="ARBA" id="ARBA00023015"/>
    </source>
</evidence>
<evidence type="ECO:0000259" key="11">
    <source>
        <dbReference type="PROSITE" id="PS50109"/>
    </source>
</evidence>
<evidence type="ECO:0000256" key="1">
    <source>
        <dbReference type="ARBA" id="ARBA00000085"/>
    </source>
</evidence>
<dbReference type="PROSITE" id="PS00041">
    <property type="entry name" value="HTH_ARAC_FAMILY_1"/>
    <property type="match status" value="1"/>
</dbReference>
<evidence type="ECO:0000313" key="14">
    <source>
        <dbReference type="Proteomes" id="UP000611215"/>
    </source>
</evidence>
<dbReference type="SMART" id="SM00342">
    <property type="entry name" value="HTH_ARAC"/>
    <property type="match status" value="1"/>
</dbReference>
<dbReference type="InterPro" id="IPR001789">
    <property type="entry name" value="Sig_transdc_resp-reg_receiver"/>
</dbReference>
<dbReference type="EMBL" id="JADOET010000012">
    <property type="protein sequence ID" value="MBF8150874.1"/>
    <property type="molecule type" value="Genomic_DNA"/>
</dbReference>
<evidence type="ECO:0000256" key="7">
    <source>
        <dbReference type="PROSITE-ProRule" id="PRU00169"/>
    </source>
</evidence>
<dbReference type="CDD" id="cd00075">
    <property type="entry name" value="HATPase"/>
    <property type="match status" value="1"/>
</dbReference>
<evidence type="ECO:0000256" key="9">
    <source>
        <dbReference type="SAM" id="Coils"/>
    </source>
</evidence>
<dbReference type="InterPro" id="IPR018062">
    <property type="entry name" value="HTH_AraC-typ_CS"/>
</dbReference>
<comment type="caution">
    <text evidence="13">The sequence shown here is derived from an EMBL/GenBank/DDBJ whole genome shotgun (WGS) entry which is preliminary data.</text>
</comment>
<dbReference type="Gene3D" id="1.10.287.130">
    <property type="match status" value="1"/>
</dbReference>
<evidence type="ECO:0000256" key="6">
    <source>
        <dbReference type="ARBA" id="ARBA00023163"/>
    </source>
</evidence>
<dbReference type="SMART" id="SM00448">
    <property type="entry name" value="REC"/>
    <property type="match status" value="1"/>
</dbReference>
<keyword evidence="6" id="KW-0804">Transcription</keyword>
<dbReference type="Gene3D" id="1.10.10.60">
    <property type="entry name" value="Homeodomain-like"/>
    <property type="match status" value="2"/>
</dbReference>
<keyword evidence="9" id="KW-0175">Coiled coil</keyword>
<accession>A0ABS0EK89</accession>
<evidence type="ECO:0000256" key="5">
    <source>
        <dbReference type="ARBA" id="ARBA00023125"/>
    </source>
</evidence>